<protein>
    <submittedName>
        <fullName evidence="1">MxaK protein</fullName>
    </submittedName>
</protein>
<evidence type="ECO:0000313" key="1">
    <source>
        <dbReference type="EMBL" id="OAI03779.1"/>
    </source>
</evidence>
<accession>A0A177MG44</accession>
<name>A0A177MG44_METMH</name>
<reference evidence="1 2" key="1">
    <citation type="submission" date="2016-03" db="EMBL/GenBank/DDBJ databases">
        <authorList>
            <person name="Ploux O."/>
        </authorList>
    </citation>
    <scope>NUCLEOTIDE SEQUENCE [LARGE SCALE GENOMIC DNA]</scope>
    <source>
        <strain evidence="1 2">R-45363</strain>
    </source>
</reference>
<organism evidence="1 2">
    <name type="scientific">Methylomonas methanica</name>
    <dbReference type="NCBI Taxonomy" id="421"/>
    <lineage>
        <taxon>Bacteria</taxon>
        <taxon>Pseudomonadati</taxon>
        <taxon>Pseudomonadota</taxon>
        <taxon>Gammaproteobacteria</taxon>
        <taxon>Methylococcales</taxon>
        <taxon>Methylococcaceae</taxon>
        <taxon>Methylomonas</taxon>
    </lineage>
</organism>
<dbReference type="Proteomes" id="UP000078090">
    <property type="component" value="Unassembled WGS sequence"/>
</dbReference>
<dbReference type="EMBL" id="LUUG01000075">
    <property type="protein sequence ID" value="OAI03779.1"/>
    <property type="molecule type" value="Genomic_DNA"/>
</dbReference>
<evidence type="ECO:0000313" key="2">
    <source>
        <dbReference type="Proteomes" id="UP000078090"/>
    </source>
</evidence>
<dbReference type="OrthoDB" id="5567017at2"/>
<dbReference type="InterPro" id="IPR011990">
    <property type="entry name" value="TPR-like_helical_dom_sf"/>
</dbReference>
<comment type="caution">
    <text evidence="1">The sequence shown here is derived from an EMBL/GenBank/DDBJ whole genome shotgun (WGS) entry which is preliminary data.</text>
</comment>
<dbReference type="RefSeq" id="WP_064008920.1">
    <property type="nucleotide sequence ID" value="NZ_LUUG01000075.1"/>
</dbReference>
<proteinExistence type="predicted"/>
<sequence length="187" mass="20973">MIRKLKHWLLWATLAIALLVTLTQLLQLYGLAGQNRLICQLLAGKDVGADELATSSPEVRMARAVYLGRHQRYDEALATLNLLLQQSGAVAQAQTRYNLGNLYLRQAMEKAQAGNINEAMPMLGLAKQAYREALMLDSNFWDAKYNLEVAMRLLPEMDRITSGDDKDDLSQKTQLWTTLPGFPRGLP</sequence>
<dbReference type="SUPFAM" id="SSF48452">
    <property type="entry name" value="TPR-like"/>
    <property type="match status" value="1"/>
</dbReference>
<dbReference type="AlphaFoldDB" id="A0A177MG44"/>
<dbReference type="Gene3D" id="1.25.40.10">
    <property type="entry name" value="Tetratricopeptide repeat domain"/>
    <property type="match status" value="1"/>
</dbReference>
<gene>
    <name evidence="1" type="ORF">A1332_15355</name>
</gene>